<dbReference type="SUPFAM" id="SSF103481">
    <property type="entry name" value="Multidrug resistance efflux transporter EmrE"/>
    <property type="match status" value="1"/>
</dbReference>
<evidence type="ECO:0000256" key="5">
    <source>
        <dbReference type="HAMAP-Rule" id="MF_00010"/>
    </source>
</evidence>
<protein>
    <submittedName>
        <fullName evidence="6">Uncharacterized protein</fullName>
    </submittedName>
</protein>
<dbReference type="HAMAP" id="MF_00010">
    <property type="entry name" value="UPF0060"/>
    <property type="match status" value="1"/>
</dbReference>
<keyword evidence="4 5" id="KW-0472">Membrane</keyword>
<keyword evidence="7" id="KW-1185">Reference proteome</keyword>
<dbReference type="Pfam" id="PF02694">
    <property type="entry name" value="UPF0060"/>
    <property type="match status" value="1"/>
</dbReference>
<dbReference type="InterPro" id="IPR003844">
    <property type="entry name" value="UPF0060"/>
</dbReference>
<reference evidence="6 7" key="1">
    <citation type="submission" date="2016-10" db="EMBL/GenBank/DDBJ databases">
        <title>Complete genome sequences of three Cupriavidus strains isolated from various Malaysian environments.</title>
        <authorList>
            <person name="Abdullah A.A.-A."/>
            <person name="Shafie N.A.H."/>
            <person name="Lau N.S."/>
        </authorList>
    </citation>
    <scope>NUCLEOTIDE SEQUENCE [LARGE SCALE GENOMIC DNA]</scope>
    <source>
        <strain evidence="6 7">USMAA1020</strain>
    </source>
</reference>
<dbReference type="NCBIfam" id="NF002586">
    <property type="entry name" value="PRK02237.1"/>
    <property type="match status" value="1"/>
</dbReference>
<comment type="subcellular location">
    <subcellularLocation>
        <location evidence="5">Cell membrane</location>
        <topology evidence="5">Multi-pass membrane protein</topology>
    </subcellularLocation>
</comment>
<accession>A0ABN4TZC9</accession>
<evidence type="ECO:0000256" key="3">
    <source>
        <dbReference type="ARBA" id="ARBA00022989"/>
    </source>
</evidence>
<sequence>MKTVLLYLLTACAEIVGCYLPWLWLRQGASAWLLLPGALALAAFAWLLTLHPAASGRVYAAYGGIYIATAILWLWLVDGVRPSPWDLAGAAVAVGGMAIIAFQPR</sequence>
<keyword evidence="3 5" id="KW-1133">Transmembrane helix</keyword>
<evidence type="ECO:0000313" key="7">
    <source>
        <dbReference type="Proteomes" id="UP000177515"/>
    </source>
</evidence>
<dbReference type="InterPro" id="IPR037185">
    <property type="entry name" value="EmrE-like"/>
</dbReference>
<keyword evidence="2 5" id="KW-0812">Transmembrane</keyword>
<dbReference type="Proteomes" id="UP000177515">
    <property type="component" value="Chromosome 2"/>
</dbReference>
<comment type="similarity">
    <text evidence="5">Belongs to the UPF0060 family.</text>
</comment>
<feature type="transmembrane region" description="Helical" evidence="5">
    <location>
        <begin position="29"/>
        <end position="47"/>
    </location>
</feature>
<feature type="transmembrane region" description="Helical" evidence="5">
    <location>
        <begin position="83"/>
        <end position="102"/>
    </location>
</feature>
<name>A0ABN4TZC9_9BURK</name>
<feature type="transmembrane region" description="Helical" evidence="5">
    <location>
        <begin position="59"/>
        <end position="77"/>
    </location>
</feature>
<organism evidence="6 7">
    <name type="scientific">Cupriavidus malaysiensis</name>
    <dbReference type="NCBI Taxonomy" id="367825"/>
    <lineage>
        <taxon>Bacteria</taxon>
        <taxon>Pseudomonadati</taxon>
        <taxon>Pseudomonadota</taxon>
        <taxon>Betaproteobacteria</taxon>
        <taxon>Burkholderiales</taxon>
        <taxon>Burkholderiaceae</taxon>
        <taxon>Cupriavidus</taxon>
    </lineage>
</organism>
<dbReference type="PANTHER" id="PTHR36116">
    <property type="entry name" value="UPF0060 MEMBRANE PROTEIN YNFA"/>
    <property type="match status" value="1"/>
</dbReference>
<evidence type="ECO:0000256" key="2">
    <source>
        <dbReference type="ARBA" id="ARBA00022692"/>
    </source>
</evidence>
<evidence type="ECO:0000313" key="6">
    <source>
        <dbReference type="EMBL" id="AOZ10114.1"/>
    </source>
</evidence>
<dbReference type="PANTHER" id="PTHR36116:SF1">
    <property type="entry name" value="UPF0060 MEMBRANE PROTEIN YNFA"/>
    <property type="match status" value="1"/>
</dbReference>
<keyword evidence="1 5" id="KW-1003">Cell membrane</keyword>
<dbReference type="RefSeq" id="WP_071018664.1">
    <property type="nucleotide sequence ID" value="NZ_CP017755.1"/>
</dbReference>
<dbReference type="EMBL" id="CP017755">
    <property type="protein sequence ID" value="AOZ10114.1"/>
    <property type="molecule type" value="Genomic_DNA"/>
</dbReference>
<evidence type="ECO:0000256" key="1">
    <source>
        <dbReference type="ARBA" id="ARBA00022475"/>
    </source>
</evidence>
<evidence type="ECO:0000256" key="4">
    <source>
        <dbReference type="ARBA" id="ARBA00023136"/>
    </source>
</evidence>
<proteinExistence type="inferred from homology"/>
<gene>
    <name evidence="6" type="ORF">BKK80_31195</name>
</gene>